<keyword evidence="2" id="KW-1185">Reference proteome</keyword>
<dbReference type="EMBL" id="CAKOFQ010007275">
    <property type="protein sequence ID" value="CAH1996990.1"/>
    <property type="molecule type" value="Genomic_DNA"/>
</dbReference>
<dbReference type="PANTHER" id="PTHR35385">
    <property type="entry name" value="PROTEIN B, PUTATIVE-RELATED-RELATED"/>
    <property type="match status" value="1"/>
</dbReference>
<comment type="caution">
    <text evidence="1">The sequence shown here is derived from an EMBL/GenBank/DDBJ whole genome shotgun (WGS) entry which is preliminary data.</text>
</comment>
<dbReference type="OrthoDB" id="6620210at2759"/>
<dbReference type="Proteomes" id="UP001152888">
    <property type="component" value="Unassembled WGS sequence"/>
</dbReference>
<evidence type="ECO:0000313" key="2">
    <source>
        <dbReference type="Proteomes" id="UP001152888"/>
    </source>
</evidence>
<accession>A0A9P0LJX9</accession>
<organism evidence="1 2">
    <name type="scientific">Acanthoscelides obtectus</name>
    <name type="common">Bean weevil</name>
    <name type="synonym">Bruchus obtectus</name>
    <dbReference type="NCBI Taxonomy" id="200917"/>
    <lineage>
        <taxon>Eukaryota</taxon>
        <taxon>Metazoa</taxon>
        <taxon>Ecdysozoa</taxon>
        <taxon>Arthropoda</taxon>
        <taxon>Hexapoda</taxon>
        <taxon>Insecta</taxon>
        <taxon>Pterygota</taxon>
        <taxon>Neoptera</taxon>
        <taxon>Endopterygota</taxon>
        <taxon>Coleoptera</taxon>
        <taxon>Polyphaga</taxon>
        <taxon>Cucujiformia</taxon>
        <taxon>Chrysomeloidea</taxon>
        <taxon>Chrysomelidae</taxon>
        <taxon>Bruchinae</taxon>
        <taxon>Bruchini</taxon>
        <taxon>Acanthoscelides</taxon>
    </lineage>
</organism>
<sequence>MLTRCAVGAVPLAILIKKGQSEEDYRCEFTLLKSSLENSFGGLGYPKIFITDDSDAERNALKYVWPNSKTLLI</sequence>
<evidence type="ECO:0000313" key="1">
    <source>
        <dbReference type="EMBL" id="CAH1996990.1"/>
    </source>
</evidence>
<proteinExistence type="predicted"/>
<name>A0A9P0LJX9_ACAOB</name>
<reference evidence="1" key="1">
    <citation type="submission" date="2022-03" db="EMBL/GenBank/DDBJ databases">
        <authorList>
            <person name="Sayadi A."/>
        </authorList>
    </citation>
    <scope>NUCLEOTIDE SEQUENCE</scope>
</reference>
<gene>
    <name evidence="1" type="ORF">ACAOBT_LOCUS23467</name>
</gene>
<dbReference type="AlphaFoldDB" id="A0A9P0LJX9"/>
<protein>
    <submittedName>
        <fullName evidence="1">Uncharacterized protein</fullName>
    </submittedName>
</protein>
<dbReference type="PANTHER" id="PTHR35385:SF2">
    <property type="entry name" value="PROTEIN B, PUTATIVE-RELATED"/>
    <property type="match status" value="1"/>
</dbReference>